<keyword evidence="3" id="KW-0346">Stress response</keyword>
<evidence type="ECO:0000256" key="3">
    <source>
        <dbReference type="ARBA" id="ARBA00023016"/>
    </source>
</evidence>
<comment type="subcellular location">
    <subcellularLocation>
        <location evidence="1">Nucleus</location>
    </subcellularLocation>
</comment>
<dbReference type="PROSITE" id="PS51879">
    <property type="entry name" value="RST"/>
    <property type="match status" value="1"/>
</dbReference>
<proteinExistence type="predicted"/>
<dbReference type="Pfam" id="PF23467">
    <property type="entry name" value="WWE_5"/>
    <property type="match status" value="1"/>
</dbReference>
<gene>
    <name evidence="8" type="ORF">PanWU01x14_271000</name>
</gene>
<comment type="caution">
    <text evidence="8">The sequence shown here is derived from an EMBL/GenBank/DDBJ whole genome shotgun (WGS) entry which is preliminary data.</text>
</comment>
<dbReference type="GO" id="GO:0005634">
    <property type="term" value="C:nucleus"/>
    <property type="evidence" value="ECO:0007669"/>
    <property type="project" value="UniProtKB-SubCell"/>
</dbReference>
<dbReference type="InterPro" id="IPR012317">
    <property type="entry name" value="Poly(ADP-ribose)pol_cat_dom"/>
</dbReference>
<dbReference type="AlphaFoldDB" id="A0A2P5B4T2"/>
<evidence type="ECO:0000256" key="2">
    <source>
        <dbReference type="ARBA" id="ARBA00022473"/>
    </source>
</evidence>
<sequence>MEANIEKALDSGRRVTLNLKRKRASRCAAYFRGATCSEFLQSPTLNKLGKRRKLKGCKNKCTSSGSHFGTSLLKCYLNFMKSGLPQRLMYYQNGEWTDFSKDLVEMVRKDLILKKATSEIELNGRKYVLDFLHMFKVDLRTGLQQPIAWIDEAGRCFFPETFATDDDEESHLNCQYETGKIREPTLAESCGSRDIKLQLEIEINGVGDTMFNECSGESNAIVKKIHIDQQPASNPYNVDAEDSCNREPTMKVEYEEKEAKSLSVEESVHRKLDCDIVRKMFLTGMGCFGSPDIIDIYPCFGSLMQSRRELFEKQVEITTKCRGNANIQYAWLPSSKEAASSLSMYGIAYSGPATIKSSYGIGVHMTAAGFPSMSASYCDVDEKSVQHMVFCSVIMGNMEAIHPGSKQCYPSSNDFDSGVDDLQNPRHYVIWNMNMNTHIYPEFVVTFKVPSHIEGHLVESEGKLDFSGVTSSSSRTLDRLQMVPPAINIGSDKQPISDSGRPHGSDGQLILDSGKHHGHDASLGSSTSKVPKSPWMPFPMLFAAVSSEVPPKDMELVNKHYELFRAKKITRDDFVKKLRLIVGDTLLRSTITKLQCKIPVKSKTELEAFKTKVEGSGCL</sequence>
<dbReference type="InterPro" id="IPR044964">
    <property type="entry name" value="RCD1/SRO1-5"/>
</dbReference>
<evidence type="ECO:0000313" key="9">
    <source>
        <dbReference type="Proteomes" id="UP000237105"/>
    </source>
</evidence>
<evidence type="ECO:0000256" key="4">
    <source>
        <dbReference type="ARBA" id="ARBA00023242"/>
    </source>
</evidence>
<dbReference type="STRING" id="3476.A0A2P5B4T2"/>
<dbReference type="InterPro" id="IPR057823">
    <property type="entry name" value="WWE_RCD1"/>
</dbReference>
<dbReference type="EMBL" id="JXTB01000363">
    <property type="protein sequence ID" value="PON43801.1"/>
    <property type="molecule type" value="Genomic_DNA"/>
</dbReference>
<dbReference type="PANTHER" id="PTHR32263">
    <property type="entry name" value="INACTIVE POLY [ADP-RIBOSE] POLYMERASE SRO4-RELATED"/>
    <property type="match status" value="1"/>
</dbReference>
<name>A0A2P5B4T2_PARAD</name>
<keyword evidence="9" id="KW-1185">Reference proteome</keyword>
<organism evidence="8 9">
    <name type="scientific">Parasponia andersonii</name>
    <name type="common">Sponia andersonii</name>
    <dbReference type="NCBI Taxonomy" id="3476"/>
    <lineage>
        <taxon>Eukaryota</taxon>
        <taxon>Viridiplantae</taxon>
        <taxon>Streptophyta</taxon>
        <taxon>Embryophyta</taxon>
        <taxon>Tracheophyta</taxon>
        <taxon>Spermatophyta</taxon>
        <taxon>Magnoliopsida</taxon>
        <taxon>eudicotyledons</taxon>
        <taxon>Gunneridae</taxon>
        <taxon>Pentapetalae</taxon>
        <taxon>rosids</taxon>
        <taxon>fabids</taxon>
        <taxon>Rosales</taxon>
        <taxon>Cannabaceae</taxon>
        <taxon>Parasponia</taxon>
    </lineage>
</organism>
<keyword evidence="2" id="KW-0217">Developmental protein</keyword>
<dbReference type="Proteomes" id="UP000237105">
    <property type="component" value="Unassembled WGS sequence"/>
</dbReference>
<feature type="domain" description="PARP catalytic" evidence="6">
    <location>
        <begin position="248"/>
        <end position="469"/>
    </location>
</feature>
<dbReference type="PROSITE" id="PS51059">
    <property type="entry name" value="PARP_CATALYTIC"/>
    <property type="match status" value="1"/>
</dbReference>
<dbReference type="SUPFAM" id="SSF56399">
    <property type="entry name" value="ADP-ribosylation"/>
    <property type="match status" value="1"/>
</dbReference>
<evidence type="ECO:0000256" key="1">
    <source>
        <dbReference type="ARBA" id="ARBA00004123"/>
    </source>
</evidence>
<dbReference type="PANTHER" id="PTHR32263:SF5">
    <property type="entry name" value="INACTIVE POLY [ADP-RIBOSE] POLYMERASE SRO1-RELATED"/>
    <property type="match status" value="1"/>
</dbReference>
<dbReference type="Gene3D" id="3.90.228.10">
    <property type="match status" value="1"/>
</dbReference>
<protein>
    <submittedName>
        <fullName evidence="8">Poly(ADP-ribose) polymerase</fullName>
    </submittedName>
</protein>
<feature type="domain" description="RST" evidence="7">
    <location>
        <begin position="529"/>
        <end position="600"/>
    </location>
</feature>
<evidence type="ECO:0000259" key="7">
    <source>
        <dbReference type="PROSITE" id="PS51879"/>
    </source>
</evidence>
<evidence type="ECO:0000256" key="5">
    <source>
        <dbReference type="SAM" id="MobiDB-lite"/>
    </source>
</evidence>
<dbReference type="Pfam" id="PF12174">
    <property type="entry name" value="RST"/>
    <property type="match status" value="1"/>
</dbReference>
<evidence type="ECO:0000313" key="8">
    <source>
        <dbReference type="EMBL" id="PON43801.1"/>
    </source>
</evidence>
<feature type="region of interest" description="Disordered" evidence="5">
    <location>
        <begin position="488"/>
        <end position="530"/>
    </location>
</feature>
<dbReference type="OrthoDB" id="6133115at2759"/>
<evidence type="ECO:0000259" key="6">
    <source>
        <dbReference type="PROSITE" id="PS51059"/>
    </source>
</evidence>
<dbReference type="InterPro" id="IPR022003">
    <property type="entry name" value="RST"/>
</dbReference>
<keyword evidence="4" id="KW-0539">Nucleus</keyword>
<accession>A0A2P5B4T2</accession>
<dbReference type="GO" id="GO:0003950">
    <property type="term" value="F:NAD+ poly-ADP-ribosyltransferase activity"/>
    <property type="evidence" value="ECO:0007669"/>
    <property type="project" value="InterPro"/>
</dbReference>
<reference evidence="9" key="1">
    <citation type="submission" date="2016-06" db="EMBL/GenBank/DDBJ databases">
        <title>Parallel loss of symbiosis genes in relatives of nitrogen-fixing non-legume Parasponia.</title>
        <authorList>
            <person name="Van Velzen R."/>
            <person name="Holmer R."/>
            <person name="Bu F."/>
            <person name="Rutten L."/>
            <person name="Van Zeijl A."/>
            <person name="Liu W."/>
            <person name="Santuari L."/>
            <person name="Cao Q."/>
            <person name="Sharma T."/>
            <person name="Shen D."/>
            <person name="Roswanjaya Y."/>
            <person name="Wardhani T."/>
            <person name="Kalhor M.S."/>
            <person name="Jansen J."/>
            <person name="Van den Hoogen J."/>
            <person name="Gungor B."/>
            <person name="Hartog M."/>
            <person name="Hontelez J."/>
            <person name="Verver J."/>
            <person name="Yang W.-C."/>
            <person name="Schijlen E."/>
            <person name="Repin R."/>
            <person name="Schilthuizen M."/>
            <person name="Schranz E."/>
            <person name="Heidstra R."/>
            <person name="Miyata K."/>
            <person name="Fedorova E."/>
            <person name="Kohlen W."/>
            <person name="Bisseling T."/>
            <person name="Smit S."/>
            <person name="Geurts R."/>
        </authorList>
    </citation>
    <scope>NUCLEOTIDE SEQUENCE [LARGE SCALE GENOMIC DNA]</scope>
    <source>
        <strain evidence="9">cv. WU1-14</strain>
    </source>
</reference>